<dbReference type="SUPFAM" id="SSF53474">
    <property type="entry name" value="alpha/beta-Hydrolases"/>
    <property type="match status" value="1"/>
</dbReference>
<accession>A0A223NZX3</accession>
<dbReference type="InterPro" id="IPR050300">
    <property type="entry name" value="GDXG_lipolytic_enzyme"/>
</dbReference>
<evidence type="ECO:0000259" key="2">
    <source>
        <dbReference type="Pfam" id="PF20434"/>
    </source>
</evidence>
<gene>
    <name evidence="3" type="ORF">MuYL_3369</name>
</gene>
<keyword evidence="1" id="KW-0378">Hydrolase</keyword>
<dbReference type="GO" id="GO:0016787">
    <property type="term" value="F:hydrolase activity"/>
    <property type="evidence" value="ECO:0007669"/>
    <property type="project" value="UniProtKB-KW"/>
</dbReference>
<dbReference type="Pfam" id="PF20434">
    <property type="entry name" value="BD-FAE"/>
    <property type="match status" value="1"/>
</dbReference>
<dbReference type="KEGG" id="muc:MuYL_3369"/>
<evidence type="ECO:0000313" key="3">
    <source>
        <dbReference type="EMBL" id="ASU35254.1"/>
    </source>
</evidence>
<dbReference type="OrthoDB" id="9777975at2"/>
<reference evidence="3 4" key="1">
    <citation type="submission" date="2017-08" db="EMBL/GenBank/DDBJ databases">
        <title>Complete genome sequence of Mucilaginibacter sp. strain BJC16-A31.</title>
        <authorList>
            <consortium name="Henan University of Science and Technology"/>
            <person name="You X."/>
        </authorList>
    </citation>
    <scope>NUCLEOTIDE SEQUENCE [LARGE SCALE GENOMIC DNA]</scope>
    <source>
        <strain evidence="3 4">BJC16-A31</strain>
    </source>
</reference>
<dbReference type="AlphaFoldDB" id="A0A223NZX3"/>
<proteinExistence type="predicted"/>
<sequence>MVKRSLLIAGILGVSMFVKAQNIKYKDFVFTEVTQTNNLSYAPADTPRENKAHLFDLYQPKDDKSTGRPLIIWMHGGGFKFGSKEAKGIRLWSKTFAQRGYVCAAISYTLSKKFPIFNFDELKRSCYYAVLDAKQAVAYFKEHAKEYNIDPDRIILAGNSAGGMMALNAAYSTNAELAKFAGVTGNTATNKEPLKVAGVINLWGGIFNLDWLKNVRVPIVNIYGSNDGTVSPTHKDAPLYGGADVHDKAVALGIPNDRKIFEGYSHELQKHFNPVFSGGKETQQRWLEAGQFAADFMYKTLFK</sequence>
<dbReference type="EMBL" id="CP022743">
    <property type="protein sequence ID" value="ASU35254.1"/>
    <property type="molecule type" value="Genomic_DNA"/>
</dbReference>
<dbReference type="Proteomes" id="UP000215002">
    <property type="component" value="Chromosome"/>
</dbReference>
<feature type="domain" description="BD-FAE-like" evidence="2">
    <location>
        <begin position="56"/>
        <end position="209"/>
    </location>
</feature>
<dbReference type="Gene3D" id="3.40.50.1820">
    <property type="entry name" value="alpha/beta hydrolase"/>
    <property type="match status" value="1"/>
</dbReference>
<dbReference type="InterPro" id="IPR029058">
    <property type="entry name" value="AB_hydrolase_fold"/>
</dbReference>
<protein>
    <submittedName>
        <fullName evidence="3">Acetyl esterase/lipase</fullName>
    </submittedName>
</protein>
<dbReference type="RefSeq" id="WP_094571471.1">
    <property type="nucleotide sequence ID" value="NZ_CP022743.1"/>
</dbReference>
<dbReference type="PANTHER" id="PTHR48081">
    <property type="entry name" value="AB HYDROLASE SUPERFAMILY PROTEIN C4A8.06C"/>
    <property type="match status" value="1"/>
</dbReference>
<evidence type="ECO:0000313" key="4">
    <source>
        <dbReference type="Proteomes" id="UP000215002"/>
    </source>
</evidence>
<dbReference type="InterPro" id="IPR049492">
    <property type="entry name" value="BD-FAE-like_dom"/>
</dbReference>
<evidence type="ECO:0000256" key="1">
    <source>
        <dbReference type="ARBA" id="ARBA00022801"/>
    </source>
</evidence>
<keyword evidence="4" id="KW-1185">Reference proteome</keyword>
<name>A0A223NZX3_9SPHI</name>
<organism evidence="3 4">
    <name type="scientific">Mucilaginibacter xinganensis</name>
    <dbReference type="NCBI Taxonomy" id="1234841"/>
    <lineage>
        <taxon>Bacteria</taxon>
        <taxon>Pseudomonadati</taxon>
        <taxon>Bacteroidota</taxon>
        <taxon>Sphingobacteriia</taxon>
        <taxon>Sphingobacteriales</taxon>
        <taxon>Sphingobacteriaceae</taxon>
        <taxon>Mucilaginibacter</taxon>
    </lineage>
</organism>